<feature type="chain" id="PRO_5046462326" evidence="2">
    <location>
        <begin position="39"/>
        <end position="311"/>
    </location>
</feature>
<dbReference type="PROSITE" id="PS51318">
    <property type="entry name" value="TAT"/>
    <property type="match status" value="1"/>
</dbReference>
<feature type="region of interest" description="Disordered" evidence="1">
    <location>
        <begin position="242"/>
        <end position="271"/>
    </location>
</feature>
<protein>
    <submittedName>
        <fullName evidence="3">Uncharacterized protein</fullName>
    </submittedName>
</protein>
<reference evidence="3 4" key="1">
    <citation type="submission" date="2020-09" db="EMBL/GenBank/DDBJ databases">
        <title>novel species in genus Nocardioides.</title>
        <authorList>
            <person name="Zhang G."/>
        </authorList>
    </citation>
    <scope>NUCLEOTIDE SEQUENCE [LARGE SCALE GENOMIC DNA]</scope>
    <source>
        <strain evidence="3 4">KCTC 39551</strain>
    </source>
</reference>
<evidence type="ECO:0000256" key="2">
    <source>
        <dbReference type="SAM" id="SignalP"/>
    </source>
</evidence>
<dbReference type="InterPro" id="IPR006311">
    <property type="entry name" value="TAT_signal"/>
</dbReference>
<comment type="caution">
    <text evidence="3">The sequence shown here is derived from an EMBL/GenBank/DDBJ whole genome shotgun (WGS) entry which is preliminary data.</text>
</comment>
<sequence length="311" mass="32515">MSDQARMGSTVLSRRAAVRGAVWALPAVTVATTAPAFANTSGRPAVTELVASYVPGQPEELTVSATVTGFDASYQLALTLPAGVFDSVGSEAASGPASTGLDTSHTLLFTGTTSQFQATLHLGSQTQIPWRGFRGSAFTLSAIAMSGAQQSDPRPAAVPPCDMPNTPLSFEPIAAASLRRLSAYDIAAHPEYAGVIGKIVLVIAVPKVAGADMPETAAIHSAWTRTEVVDGSDKWLYRFTTTQSHHTSRTGPQGGNSDRGPAPDSSGGNHYEFWADMQGMPPSLVDSDAVFNFSVEGDADARFWRLGTITA</sequence>
<accession>A0ABR8N8C5</accession>
<evidence type="ECO:0000256" key="1">
    <source>
        <dbReference type="SAM" id="MobiDB-lite"/>
    </source>
</evidence>
<keyword evidence="4" id="KW-1185">Reference proteome</keyword>
<feature type="compositionally biased region" description="Polar residues" evidence="1">
    <location>
        <begin position="242"/>
        <end position="251"/>
    </location>
</feature>
<proteinExistence type="predicted"/>
<name>A0ABR8N8C5_9ACTN</name>
<dbReference type="RefSeq" id="WP_191193329.1">
    <property type="nucleotide sequence ID" value="NZ_JACXYZ010000001.1"/>
</dbReference>
<gene>
    <name evidence="3" type="ORF">IEZ26_02405</name>
</gene>
<evidence type="ECO:0000313" key="4">
    <source>
        <dbReference type="Proteomes" id="UP000618818"/>
    </source>
</evidence>
<organism evidence="3 4">
    <name type="scientific">Nocardioides cavernae</name>
    <dbReference type="NCBI Taxonomy" id="1921566"/>
    <lineage>
        <taxon>Bacteria</taxon>
        <taxon>Bacillati</taxon>
        <taxon>Actinomycetota</taxon>
        <taxon>Actinomycetes</taxon>
        <taxon>Propionibacteriales</taxon>
        <taxon>Nocardioidaceae</taxon>
        <taxon>Nocardioides</taxon>
    </lineage>
</organism>
<dbReference type="EMBL" id="JACXYZ010000001">
    <property type="protein sequence ID" value="MBD3923460.1"/>
    <property type="molecule type" value="Genomic_DNA"/>
</dbReference>
<feature type="signal peptide" evidence="2">
    <location>
        <begin position="1"/>
        <end position="38"/>
    </location>
</feature>
<evidence type="ECO:0000313" key="3">
    <source>
        <dbReference type="EMBL" id="MBD3923460.1"/>
    </source>
</evidence>
<dbReference type="Proteomes" id="UP000618818">
    <property type="component" value="Unassembled WGS sequence"/>
</dbReference>
<keyword evidence="2" id="KW-0732">Signal</keyword>